<keyword evidence="3" id="KW-1185">Reference proteome</keyword>
<dbReference type="InterPro" id="IPR011009">
    <property type="entry name" value="Kinase-like_dom_sf"/>
</dbReference>
<name>A0AAE9XVB8_9PROT</name>
<dbReference type="Pfam" id="PF01636">
    <property type="entry name" value="APH"/>
    <property type="match status" value="1"/>
</dbReference>
<dbReference type="InterPro" id="IPR002575">
    <property type="entry name" value="Aminoglycoside_PTrfase"/>
</dbReference>
<dbReference type="AlphaFoldDB" id="A0AAE9XVB8"/>
<dbReference type="RefSeq" id="WP_289505326.1">
    <property type="nucleotide sequence ID" value="NZ_CP116805.1"/>
</dbReference>
<protein>
    <submittedName>
        <fullName evidence="2">Phosphotransferase</fullName>
    </submittedName>
</protein>
<accession>A0AAE9XVB8</accession>
<evidence type="ECO:0000313" key="2">
    <source>
        <dbReference type="EMBL" id="WCL55505.1"/>
    </source>
</evidence>
<evidence type="ECO:0000259" key="1">
    <source>
        <dbReference type="Pfam" id="PF01636"/>
    </source>
</evidence>
<gene>
    <name evidence="2" type="ORF">PH603_06995</name>
</gene>
<dbReference type="SUPFAM" id="SSF56112">
    <property type="entry name" value="Protein kinase-like (PK-like)"/>
    <property type="match status" value="1"/>
</dbReference>
<dbReference type="KEGG" id="gso:PH603_06995"/>
<dbReference type="Gene3D" id="3.90.1200.10">
    <property type="match status" value="1"/>
</dbReference>
<feature type="domain" description="Aminoglycoside phosphotransferase" evidence="1">
    <location>
        <begin position="87"/>
        <end position="224"/>
    </location>
</feature>
<organism evidence="2 3">
    <name type="scientific">Gimibacter soli</name>
    <dbReference type="NCBI Taxonomy" id="3024400"/>
    <lineage>
        <taxon>Bacteria</taxon>
        <taxon>Pseudomonadati</taxon>
        <taxon>Pseudomonadota</taxon>
        <taxon>Alphaproteobacteria</taxon>
        <taxon>Kordiimonadales</taxon>
        <taxon>Temperatibacteraceae</taxon>
        <taxon>Gimibacter</taxon>
    </lineage>
</organism>
<dbReference type="Proteomes" id="UP001217500">
    <property type="component" value="Chromosome"/>
</dbReference>
<reference evidence="2" key="1">
    <citation type="submission" date="2023-01" db="EMBL/GenBank/DDBJ databases">
        <title>The genome sequence of Kordiimonadaceae bacterium 6D33.</title>
        <authorList>
            <person name="Liu Y."/>
        </authorList>
    </citation>
    <scope>NUCLEOTIDE SEQUENCE</scope>
    <source>
        <strain evidence="2">6D33</strain>
    </source>
</reference>
<evidence type="ECO:0000313" key="3">
    <source>
        <dbReference type="Proteomes" id="UP001217500"/>
    </source>
</evidence>
<dbReference type="EMBL" id="CP116805">
    <property type="protein sequence ID" value="WCL55505.1"/>
    <property type="molecule type" value="Genomic_DNA"/>
</dbReference>
<sequence>MTSPIPGHIEEAARAILGDRFGSADWGVKDRRIASRKCDLYFLDSKAEKRIVVLKSYRDDVGLGGAFPAQRDALMKYHPLMKGTDSGFMVPELYGHDDAQRLLVMEWVEAPTLTKVLVLNLVNRWRQFEAIKLTGGWLRRFHQAAHTEVKPFDADHFRALIARRADQHADAAKRLARDSVFQAGMERFEAGSAALDGRMGRHTMSHGDFTPNNILISPRRVIGIDIWGRKQVPICTDMARMITYLLTTDLLPLRARFQPMPVEERPWWRAFVNGYGPDLFPDGDILKHLILFQTLARWLTLEDRIHERDKPFDNWRASGLRLLVRSLVEA</sequence>
<proteinExistence type="predicted"/>